<dbReference type="PANTHER" id="PTHR14614:SF132">
    <property type="entry name" value="PROTEIN-LYSINE METHYLTRANSFERASE C42C1.13"/>
    <property type="match status" value="1"/>
</dbReference>
<dbReference type="SUPFAM" id="SSF53335">
    <property type="entry name" value="S-adenosyl-L-methionine-dependent methyltransferases"/>
    <property type="match status" value="1"/>
</dbReference>
<dbReference type="Gene3D" id="3.40.50.150">
    <property type="entry name" value="Vaccinia Virus protein VP39"/>
    <property type="match status" value="1"/>
</dbReference>
<keyword evidence="2" id="KW-1185">Reference proteome</keyword>
<proteinExistence type="predicted"/>
<protein>
    <submittedName>
        <fullName evidence="1">Putative methyltransferase-domain-containing protein</fullName>
    </submittedName>
</protein>
<dbReference type="Proteomes" id="UP000664859">
    <property type="component" value="Unassembled WGS sequence"/>
</dbReference>
<keyword evidence="1" id="KW-0489">Methyltransferase</keyword>
<evidence type="ECO:0000313" key="2">
    <source>
        <dbReference type="Proteomes" id="UP000664859"/>
    </source>
</evidence>
<accession>A0A835Z9W6</accession>
<organism evidence="1 2">
    <name type="scientific">Tribonema minus</name>
    <dbReference type="NCBI Taxonomy" id="303371"/>
    <lineage>
        <taxon>Eukaryota</taxon>
        <taxon>Sar</taxon>
        <taxon>Stramenopiles</taxon>
        <taxon>Ochrophyta</taxon>
        <taxon>PX clade</taxon>
        <taxon>Xanthophyceae</taxon>
        <taxon>Tribonematales</taxon>
        <taxon>Tribonemataceae</taxon>
        <taxon>Tribonema</taxon>
    </lineage>
</organism>
<evidence type="ECO:0000313" key="1">
    <source>
        <dbReference type="EMBL" id="KAG5188594.1"/>
    </source>
</evidence>
<dbReference type="AlphaFoldDB" id="A0A835Z9W6"/>
<dbReference type="InterPro" id="IPR029063">
    <property type="entry name" value="SAM-dependent_MTases_sf"/>
</dbReference>
<gene>
    <name evidence="1" type="ORF">JKP88DRAFT_197843</name>
</gene>
<sequence length="224" mass="24388">MLQHNAVPTDAHVDIPLAQAGSAVVTLSIKCDWGVGIGGHLWSCAMLMIRYMQQERELFSRILDGARVLELGAGTGMLSLASAALYDPRSIIITDQLSHIDICQHNVDRNSHNMFNKSLEIEARAFSWGDGNVPALISSDSAERGAASFDVVLGADLAYFSHLYQPLIAALVDVVGPKTVVFLGVTKADTDPTFFRLLDEAGFRFYDMSSGADTANFTIFTIFR</sequence>
<dbReference type="Pfam" id="PF10294">
    <property type="entry name" value="Methyltransf_16"/>
    <property type="match status" value="1"/>
</dbReference>
<dbReference type="OrthoDB" id="407325at2759"/>
<reference evidence="1" key="1">
    <citation type="submission" date="2021-02" db="EMBL/GenBank/DDBJ databases">
        <title>First Annotated Genome of the Yellow-green Alga Tribonema minus.</title>
        <authorList>
            <person name="Mahan K.M."/>
        </authorList>
    </citation>
    <scope>NUCLEOTIDE SEQUENCE</scope>
    <source>
        <strain evidence="1">UTEX B ZZ1240</strain>
    </source>
</reference>
<keyword evidence="1" id="KW-0808">Transferase</keyword>
<dbReference type="GO" id="GO:0008168">
    <property type="term" value="F:methyltransferase activity"/>
    <property type="evidence" value="ECO:0007669"/>
    <property type="project" value="UniProtKB-KW"/>
</dbReference>
<dbReference type="PANTHER" id="PTHR14614">
    <property type="entry name" value="HEPATOCELLULAR CARCINOMA-ASSOCIATED ANTIGEN"/>
    <property type="match status" value="1"/>
</dbReference>
<name>A0A835Z9W6_9STRA</name>
<dbReference type="GO" id="GO:0032259">
    <property type="term" value="P:methylation"/>
    <property type="evidence" value="ECO:0007669"/>
    <property type="project" value="UniProtKB-KW"/>
</dbReference>
<dbReference type="InterPro" id="IPR019410">
    <property type="entry name" value="Methyltransf_16"/>
</dbReference>
<dbReference type="EMBL" id="JAFCMP010000068">
    <property type="protein sequence ID" value="KAG5188594.1"/>
    <property type="molecule type" value="Genomic_DNA"/>
</dbReference>
<comment type="caution">
    <text evidence="1">The sequence shown here is derived from an EMBL/GenBank/DDBJ whole genome shotgun (WGS) entry which is preliminary data.</text>
</comment>